<comment type="caution">
    <text evidence="2">The sequence shown here is derived from an EMBL/GenBank/DDBJ whole genome shotgun (WGS) entry which is preliminary data.</text>
</comment>
<name>A0A8J8NAV5_HALGN</name>
<evidence type="ECO:0000313" key="2">
    <source>
        <dbReference type="EMBL" id="TNV71309.1"/>
    </source>
</evidence>
<proteinExistence type="predicted"/>
<dbReference type="AlphaFoldDB" id="A0A8J8NAV5"/>
<dbReference type="EMBL" id="RRYP01030000">
    <property type="protein sequence ID" value="TNV71309.1"/>
    <property type="molecule type" value="Genomic_DNA"/>
</dbReference>
<reference evidence="2" key="1">
    <citation type="submission" date="2019-06" db="EMBL/GenBank/DDBJ databases">
        <authorList>
            <person name="Zheng W."/>
        </authorList>
    </citation>
    <scope>NUCLEOTIDE SEQUENCE</scope>
    <source>
        <strain evidence="2">QDHG01</strain>
    </source>
</reference>
<gene>
    <name evidence="2" type="ORF">FGO68_gene8451</name>
</gene>
<dbReference type="Proteomes" id="UP000785679">
    <property type="component" value="Unassembled WGS sequence"/>
</dbReference>
<sequence>MPEPDQLSGKMPERDFFFGIMCTLKNQYMKDIITEANDKRFKADKDGDKKDAIKLSDAWLDELMKHPYHSRKLFYVTPVGKAGTGVYLLRESAKVSKEIKDRKMFKLSKRLGGEEEKEDINMAGAGVADKRKKGPDGRPVQVNNSAPGKMEIVPQHRQ</sequence>
<accession>A0A8J8NAV5</accession>
<evidence type="ECO:0000256" key="1">
    <source>
        <dbReference type="SAM" id="MobiDB-lite"/>
    </source>
</evidence>
<keyword evidence="3" id="KW-1185">Reference proteome</keyword>
<organism evidence="2 3">
    <name type="scientific">Halteria grandinella</name>
    <dbReference type="NCBI Taxonomy" id="5974"/>
    <lineage>
        <taxon>Eukaryota</taxon>
        <taxon>Sar</taxon>
        <taxon>Alveolata</taxon>
        <taxon>Ciliophora</taxon>
        <taxon>Intramacronucleata</taxon>
        <taxon>Spirotrichea</taxon>
        <taxon>Stichotrichia</taxon>
        <taxon>Sporadotrichida</taxon>
        <taxon>Halteriidae</taxon>
        <taxon>Halteria</taxon>
    </lineage>
</organism>
<protein>
    <submittedName>
        <fullName evidence="2">Uncharacterized protein</fullName>
    </submittedName>
</protein>
<evidence type="ECO:0000313" key="3">
    <source>
        <dbReference type="Proteomes" id="UP000785679"/>
    </source>
</evidence>
<feature type="region of interest" description="Disordered" evidence="1">
    <location>
        <begin position="114"/>
        <end position="158"/>
    </location>
</feature>